<dbReference type="CDD" id="cd02165">
    <property type="entry name" value="NMNAT"/>
    <property type="match status" value="1"/>
</dbReference>
<accession>A0A7G9FQT8</accession>
<dbReference type="Proteomes" id="UP000515819">
    <property type="component" value="Chromosome"/>
</dbReference>
<dbReference type="InterPro" id="IPR014729">
    <property type="entry name" value="Rossmann-like_a/b/a_fold"/>
</dbReference>
<keyword evidence="6 10" id="KW-0547">Nucleotide-binding</keyword>
<protein>
    <recommendedName>
        <fullName evidence="10">Probable nicotinate-nucleotide adenylyltransferase</fullName>
        <ecNumber evidence="10">2.7.7.18</ecNumber>
    </recommendedName>
    <alternativeName>
        <fullName evidence="10">Deamido-NAD(+) diphosphorylase</fullName>
    </alternativeName>
    <alternativeName>
        <fullName evidence="10">Deamido-NAD(+) pyrophosphorylase</fullName>
    </alternativeName>
    <alternativeName>
        <fullName evidence="10">Nicotinate mononucleotide adenylyltransferase</fullName>
        <shortName evidence="10">NaMN adenylyltransferase</shortName>
    </alternativeName>
</protein>
<comment type="similarity">
    <text evidence="10">Belongs to the NadD family.</text>
</comment>
<evidence type="ECO:0000256" key="5">
    <source>
        <dbReference type="ARBA" id="ARBA00022695"/>
    </source>
</evidence>
<comment type="catalytic activity">
    <reaction evidence="9 10">
        <text>nicotinate beta-D-ribonucleotide + ATP + H(+) = deamido-NAD(+) + diphosphate</text>
        <dbReference type="Rhea" id="RHEA:22860"/>
        <dbReference type="ChEBI" id="CHEBI:15378"/>
        <dbReference type="ChEBI" id="CHEBI:30616"/>
        <dbReference type="ChEBI" id="CHEBI:33019"/>
        <dbReference type="ChEBI" id="CHEBI:57502"/>
        <dbReference type="ChEBI" id="CHEBI:58437"/>
        <dbReference type="EC" id="2.7.7.18"/>
    </reaction>
</comment>
<comment type="function">
    <text evidence="1 10">Catalyzes the reversible adenylation of nicotinate mononucleotide (NaMN) to nicotinic acid adenine dinucleotide (NaAD).</text>
</comment>
<evidence type="ECO:0000256" key="1">
    <source>
        <dbReference type="ARBA" id="ARBA00002324"/>
    </source>
</evidence>
<dbReference type="PANTHER" id="PTHR39321:SF3">
    <property type="entry name" value="PHOSPHOPANTETHEINE ADENYLYLTRANSFERASE"/>
    <property type="match status" value="1"/>
</dbReference>
<dbReference type="NCBIfam" id="TIGR00482">
    <property type="entry name" value="nicotinate (nicotinamide) nucleotide adenylyltransferase"/>
    <property type="match status" value="1"/>
</dbReference>
<evidence type="ECO:0000256" key="8">
    <source>
        <dbReference type="ARBA" id="ARBA00023027"/>
    </source>
</evidence>
<dbReference type="AlphaFoldDB" id="A0A7G9FQT8"/>
<dbReference type="EMBL" id="CP060632">
    <property type="protein sequence ID" value="QNM00920.1"/>
    <property type="molecule type" value="Genomic_DNA"/>
</dbReference>
<dbReference type="EC" id="2.7.7.18" evidence="10"/>
<name>A0A7G9FQT8_9FIRM</name>
<gene>
    <name evidence="10 12" type="primary">nadD</name>
    <name evidence="12" type="ORF">H9Q76_06505</name>
</gene>
<dbReference type="GO" id="GO:0005524">
    <property type="term" value="F:ATP binding"/>
    <property type="evidence" value="ECO:0007669"/>
    <property type="project" value="UniProtKB-KW"/>
</dbReference>
<dbReference type="Pfam" id="PF01467">
    <property type="entry name" value="CTP_transf_like"/>
    <property type="match status" value="1"/>
</dbReference>
<keyword evidence="8 10" id="KW-0520">NAD</keyword>
<feature type="domain" description="Cytidyltransferase-like" evidence="11">
    <location>
        <begin position="11"/>
        <end position="180"/>
    </location>
</feature>
<keyword evidence="4 10" id="KW-0808">Transferase</keyword>
<evidence type="ECO:0000313" key="13">
    <source>
        <dbReference type="Proteomes" id="UP000515819"/>
    </source>
</evidence>
<dbReference type="GO" id="GO:0004515">
    <property type="term" value="F:nicotinate-nucleotide adenylyltransferase activity"/>
    <property type="evidence" value="ECO:0007669"/>
    <property type="project" value="UniProtKB-UniRule"/>
</dbReference>
<dbReference type="PANTHER" id="PTHR39321">
    <property type="entry name" value="NICOTINATE-NUCLEOTIDE ADENYLYLTRANSFERASE-RELATED"/>
    <property type="match status" value="1"/>
</dbReference>
<dbReference type="RefSeq" id="WP_182428786.1">
    <property type="nucleotide sequence ID" value="NZ_CP060632.1"/>
</dbReference>
<dbReference type="InterPro" id="IPR005248">
    <property type="entry name" value="NadD/NMNAT"/>
</dbReference>
<dbReference type="InterPro" id="IPR004821">
    <property type="entry name" value="Cyt_trans-like"/>
</dbReference>
<dbReference type="HAMAP" id="MF_00244">
    <property type="entry name" value="NaMN_adenylyltr"/>
    <property type="match status" value="1"/>
</dbReference>
<dbReference type="SUPFAM" id="SSF52374">
    <property type="entry name" value="Nucleotidylyl transferase"/>
    <property type="match status" value="1"/>
</dbReference>
<dbReference type="KEGG" id="wcp:H9Q76_06505"/>
<evidence type="ECO:0000256" key="4">
    <source>
        <dbReference type="ARBA" id="ARBA00022679"/>
    </source>
</evidence>
<dbReference type="NCBIfam" id="TIGR00125">
    <property type="entry name" value="cyt_tran_rel"/>
    <property type="match status" value="1"/>
</dbReference>
<reference evidence="12 13" key="1">
    <citation type="submission" date="2020-08" db="EMBL/GenBank/DDBJ databases">
        <authorList>
            <person name="Liu C."/>
            <person name="Sun Q."/>
        </authorList>
    </citation>
    <scope>NUCLEOTIDE SEQUENCE [LARGE SCALE GENOMIC DNA]</scope>
    <source>
        <strain evidence="12 13">NSJ-4</strain>
    </source>
</reference>
<sequence length="214" mass="24606">MRFEQFHTIAILGGTFNPVHAGHVAIAQAVLKARPEVDQLVCMPNHIPAYKEEAAIVDGSMRMDMLRLAMAQIPKISVSDFELKWDGYTYTVDTFTRLKKLYPKLTIEFVIGDDSLFQLHKWYEFERLANLCEILVVARGEQRDTIETYIRRFCTKYPAFHISYVAMPPVPVSSSEIRARIAKRESIQGLVPDDVLQYIEAHALYKQEAGRRQI</sequence>
<evidence type="ECO:0000256" key="9">
    <source>
        <dbReference type="ARBA" id="ARBA00048721"/>
    </source>
</evidence>
<proteinExistence type="inferred from homology"/>
<evidence type="ECO:0000256" key="7">
    <source>
        <dbReference type="ARBA" id="ARBA00022840"/>
    </source>
</evidence>
<keyword evidence="7 10" id="KW-0067">ATP-binding</keyword>
<keyword evidence="5 10" id="KW-0548">Nucleotidyltransferase</keyword>
<evidence type="ECO:0000256" key="3">
    <source>
        <dbReference type="ARBA" id="ARBA00022642"/>
    </source>
</evidence>
<evidence type="ECO:0000256" key="6">
    <source>
        <dbReference type="ARBA" id="ARBA00022741"/>
    </source>
</evidence>
<organism evidence="12 13">
    <name type="scientific">Wujia chipingensis</name>
    <dbReference type="NCBI Taxonomy" id="2763670"/>
    <lineage>
        <taxon>Bacteria</taxon>
        <taxon>Bacillati</taxon>
        <taxon>Bacillota</taxon>
        <taxon>Clostridia</taxon>
        <taxon>Lachnospirales</taxon>
        <taxon>Lachnospiraceae</taxon>
        <taxon>Wujia</taxon>
    </lineage>
</organism>
<dbReference type="UniPathway" id="UPA00253">
    <property type="reaction ID" value="UER00332"/>
</dbReference>
<keyword evidence="3 10" id="KW-0662">Pyridine nucleotide biosynthesis</keyword>
<dbReference type="Gene3D" id="3.40.50.620">
    <property type="entry name" value="HUPs"/>
    <property type="match status" value="1"/>
</dbReference>
<dbReference type="GO" id="GO:0009435">
    <property type="term" value="P:NAD+ biosynthetic process"/>
    <property type="evidence" value="ECO:0007669"/>
    <property type="project" value="UniProtKB-UniRule"/>
</dbReference>
<dbReference type="NCBIfam" id="NF000840">
    <property type="entry name" value="PRK00071.1-3"/>
    <property type="match status" value="1"/>
</dbReference>
<comment type="pathway">
    <text evidence="2 10">Cofactor biosynthesis; NAD(+) biosynthesis; deamido-NAD(+) from nicotinate D-ribonucleotide: step 1/1.</text>
</comment>
<evidence type="ECO:0000256" key="10">
    <source>
        <dbReference type="HAMAP-Rule" id="MF_00244"/>
    </source>
</evidence>
<evidence type="ECO:0000313" key="12">
    <source>
        <dbReference type="EMBL" id="QNM00920.1"/>
    </source>
</evidence>
<keyword evidence="13" id="KW-1185">Reference proteome</keyword>
<evidence type="ECO:0000259" key="11">
    <source>
        <dbReference type="Pfam" id="PF01467"/>
    </source>
</evidence>
<evidence type="ECO:0000256" key="2">
    <source>
        <dbReference type="ARBA" id="ARBA00005019"/>
    </source>
</evidence>